<dbReference type="InParanoid" id="A0A059ASQ7"/>
<dbReference type="Gramene" id="KCW56888">
    <property type="protein sequence ID" value="KCW56888"/>
    <property type="gene ID" value="EUGRSUZ_I02563"/>
</dbReference>
<proteinExistence type="predicted"/>
<dbReference type="EMBL" id="KK198761">
    <property type="protein sequence ID" value="KCW56888.1"/>
    <property type="molecule type" value="Genomic_DNA"/>
</dbReference>
<sequence>MFFGSHLAMIQPHQDHFSILGWSHSHSASRAVRRLLHKVQIGAEVMERDRRLQRSFVSFLLYIHPKSTLTKESKTSPPKYIVLRSIRDECRPSSPNGESQSESTTNDDTVKEVEIFFAWFHYRFSTMLALLPRQPNRGFLL</sequence>
<name>A0A059ASQ7_EUCGR</name>
<evidence type="ECO:0000313" key="1">
    <source>
        <dbReference type="EMBL" id="KCW56888.1"/>
    </source>
</evidence>
<protein>
    <submittedName>
        <fullName evidence="1">Uncharacterized protein</fullName>
    </submittedName>
</protein>
<reference evidence="1" key="1">
    <citation type="submission" date="2013-07" db="EMBL/GenBank/DDBJ databases">
        <title>The genome of Eucalyptus grandis.</title>
        <authorList>
            <person name="Schmutz J."/>
            <person name="Hayes R."/>
            <person name="Myburg A."/>
            <person name="Tuskan G."/>
            <person name="Grattapaglia D."/>
            <person name="Rokhsar D.S."/>
        </authorList>
    </citation>
    <scope>NUCLEOTIDE SEQUENCE</scope>
    <source>
        <tissue evidence="1">Leaf extractions</tissue>
    </source>
</reference>
<dbReference type="AlphaFoldDB" id="A0A059ASQ7"/>
<organism evidence="1">
    <name type="scientific">Eucalyptus grandis</name>
    <name type="common">Flooded gum</name>
    <dbReference type="NCBI Taxonomy" id="71139"/>
    <lineage>
        <taxon>Eukaryota</taxon>
        <taxon>Viridiplantae</taxon>
        <taxon>Streptophyta</taxon>
        <taxon>Embryophyta</taxon>
        <taxon>Tracheophyta</taxon>
        <taxon>Spermatophyta</taxon>
        <taxon>Magnoliopsida</taxon>
        <taxon>eudicotyledons</taxon>
        <taxon>Gunneridae</taxon>
        <taxon>Pentapetalae</taxon>
        <taxon>rosids</taxon>
        <taxon>malvids</taxon>
        <taxon>Myrtales</taxon>
        <taxon>Myrtaceae</taxon>
        <taxon>Myrtoideae</taxon>
        <taxon>Eucalypteae</taxon>
        <taxon>Eucalyptus</taxon>
    </lineage>
</organism>
<accession>A0A059ASQ7</accession>
<gene>
    <name evidence="1" type="ORF">EUGRSUZ_I02563</name>
</gene>